<dbReference type="NCBIfam" id="NF005994">
    <property type="entry name" value="PRK08118.1"/>
    <property type="match status" value="1"/>
</dbReference>
<dbReference type="Proteomes" id="UP000238196">
    <property type="component" value="Unassembled WGS sequence"/>
</dbReference>
<reference evidence="2 3" key="1">
    <citation type="submission" date="2018-02" db="EMBL/GenBank/DDBJ databases">
        <title>novel marine gammaproteobacteria from coastal saline agro ecosystem.</title>
        <authorList>
            <person name="Krishnan R."/>
            <person name="Ramesh Kumar N."/>
        </authorList>
    </citation>
    <scope>NUCLEOTIDE SEQUENCE [LARGE SCALE GENOMIC DNA]</scope>
    <source>
        <strain evidence="2 3">228</strain>
    </source>
</reference>
<gene>
    <name evidence="2" type="ORF">C4K68_21555</name>
</gene>
<feature type="domain" description="NB-ARC" evidence="1">
    <location>
        <begin position="4"/>
        <end position="89"/>
    </location>
</feature>
<sequence>MNKISIVGSGGSGKSTLARALAVKLNMPVYHLDALYWKAGWKETERTEWRRIQEELCNRDKWIMDGNYAGTLDIRLIHSDTIIFLDINRYLCVARALWRSLLSYGKTRPDMAEGCEERIDLRFIKWILDYPDKNKPELLMRLKARMPEKNVIILSSPRAVREFLRDVSGVSGGEAAR</sequence>
<dbReference type="InterPro" id="IPR027417">
    <property type="entry name" value="P-loop_NTPase"/>
</dbReference>
<dbReference type="SUPFAM" id="SSF52540">
    <property type="entry name" value="P-loop containing nucleoside triphosphate hydrolases"/>
    <property type="match status" value="1"/>
</dbReference>
<dbReference type="Pfam" id="PF00931">
    <property type="entry name" value="NB-ARC"/>
    <property type="match status" value="1"/>
</dbReference>
<evidence type="ECO:0000259" key="1">
    <source>
        <dbReference type="Pfam" id="PF00931"/>
    </source>
</evidence>
<dbReference type="OrthoDB" id="5296079at2"/>
<proteinExistence type="predicted"/>
<dbReference type="InterPro" id="IPR002182">
    <property type="entry name" value="NB-ARC"/>
</dbReference>
<name>A0A2S5KK59_9PROT</name>
<dbReference type="EMBL" id="PRLP01000106">
    <property type="protein sequence ID" value="PPC75227.1"/>
    <property type="molecule type" value="Genomic_DNA"/>
</dbReference>
<organism evidence="2 3">
    <name type="scientific">Proteobacteria bacterium 228</name>
    <dbReference type="NCBI Taxonomy" id="2083153"/>
    <lineage>
        <taxon>Bacteria</taxon>
        <taxon>Pseudomonadati</taxon>
        <taxon>Pseudomonadota</taxon>
    </lineage>
</organism>
<protein>
    <submittedName>
        <fullName evidence="2">Topology modulation protein</fullName>
    </submittedName>
</protein>
<evidence type="ECO:0000313" key="3">
    <source>
        <dbReference type="Proteomes" id="UP000238196"/>
    </source>
</evidence>
<dbReference type="Gene3D" id="3.40.50.300">
    <property type="entry name" value="P-loop containing nucleotide triphosphate hydrolases"/>
    <property type="match status" value="1"/>
</dbReference>
<accession>A0A2S5KK59</accession>
<evidence type="ECO:0000313" key="2">
    <source>
        <dbReference type="EMBL" id="PPC75227.1"/>
    </source>
</evidence>
<dbReference type="PANTHER" id="PTHR37816:SF3">
    <property type="entry name" value="MODULATES DNA TOPOLOGY"/>
    <property type="match status" value="1"/>
</dbReference>
<comment type="caution">
    <text evidence="2">The sequence shown here is derived from an EMBL/GenBank/DDBJ whole genome shotgun (WGS) entry which is preliminary data.</text>
</comment>
<dbReference type="AlphaFoldDB" id="A0A2S5KK59"/>
<dbReference type="InterPro" id="IPR052922">
    <property type="entry name" value="Cytidylate_Kinase-2"/>
</dbReference>
<dbReference type="PANTHER" id="PTHR37816">
    <property type="entry name" value="YALI0E33011P"/>
    <property type="match status" value="1"/>
</dbReference>